<keyword evidence="8" id="KW-0804">Transcription</keyword>
<keyword evidence="5" id="KW-0678">Repressor</keyword>
<accession>A0A8H8RT94</accession>
<feature type="domain" description="Mediator complex subunit Med12" evidence="13">
    <location>
        <begin position="282"/>
        <end position="345"/>
    </location>
</feature>
<proteinExistence type="inferred from homology"/>
<feature type="region of interest" description="Disordered" evidence="12">
    <location>
        <begin position="1"/>
        <end position="50"/>
    </location>
</feature>
<name>A0A8H8RT94_9HELO</name>
<comment type="function">
    <text evidence="10">Component of the SRB8-11 complex. The SRB8-11 complex is a regulatory module of the Mediator complex which is itself involved in regulation of basal and activated RNA polymerase II-dependent transcription. The SRB8-11 complex may be involved in the transcriptional repression of a subset of genes regulated by Mediator. It may inhibit the association of the Mediator complex with RNA polymerase II to form the holoenzyme complex.</text>
</comment>
<dbReference type="Pfam" id="PF25326">
    <property type="entry name" value="ARM_SRB8"/>
    <property type="match status" value="1"/>
</dbReference>
<dbReference type="Proteomes" id="UP000443090">
    <property type="component" value="Unassembled WGS sequence"/>
</dbReference>
<evidence type="ECO:0000256" key="11">
    <source>
        <dbReference type="ARBA" id="ARBA00032010"/>
    </source>
</evidence>
<comment type="subcellular location">
    <subcellularLocation>
        <location evidence="1">Nucleus</location>
    </subcellularLocation>
</comment>
<keyword evidence="6" id="KW-0805">Transcription regulation</keyword>
<dbReference type="GO" id="GO:0016592">
    <property type="term" value="C:mediator complex"/>
    <property type="evidence" value="ECO:0007669"/>
    <property type="project" value="InterPro"/>
</dbReference>
<evidence type="ECO:0000259" key="13">
    <source>
        <dbReference type="SMART" id="SM01281"/>
    </source>
</evidence>
<feature type="region of interest" description="Disordered" evidence="12">
    <location>
        <begin position="1466"/>
        <end position="1485"/>
    </location>
</feature>
<evidence type="ECO:0000313" key="14">
    <source>
        <dbReference type="EMBL" id="TVY39218.1"/>
    </source>
</evidence>
<dbReference type="PANTHER" id="PTHR46567:SF1">
    <property type="entry name" value="MEDIATOR OF RNA POLYMERASE II TRANSCRIPTION SUBUNIT 12"/>
    <property type="match status" value="1"/>
</dbReference>
<evidence type="ECO:0000256" key="2">
    <source>
        <dbReference type="ARBA" id="ARBA00010289"/>
    </source>
</evidence>
<dbReference type="InterPro" id="IPR057344">
    <property type="entry name" value="ARM_SRB8"/>
</dbReference>
<evidence type="ECO:0000256" key="1">
    <source>
        <dbReference type="ARBA" id="ARBA00004123"/>
    </source>
</evidence>
<reference evidence="14 15" key="1">
    <citation type="submission" date="2018-05" db="EMBL/GenBank/DDBJ databases">
        <title>Genome sequencing and assembly of the regulated plant pathogen Lachnellula willkommii and related sister species for the development of diagnostic species identification markers.</title>
        <authorList>
            <person name="Giroux E."/>
            <person name="Bilodeau G."/>
        </authorList>
    </citation>
    <scope>NUCLEOTIDE SEQUENCE [LARGE SCALE GENOMIC DNA]</scope>
    <source>
        <strain evidence="14 15">CBS 160.35</strain>
    </source>
</reference>
<dbReference type="GO" id="GO:0003712">
    <property type="term" value="F:transcription coregulator activity"/>
    <property type="evidence" value="ECO:0007669"/>
    <property type="project" value="InterPro"/>
</dbReference>
<evidence type="ECO:0000256" key="6">
    <source>
        <dbReference type="ARBA" id="ARBA00023015"/>
    </source>
</evidence>
<evidence type="ECO:0000256" key="9">
    <source>
        <dbReference type="ARBA" id="ARBA00023242"/>
    </source>
</evidence>
<feature type="compositionally biased region" description="Polar residues" evidence="12">
    <location>
        <begin position="82"/>
        <end position="99"/>
    </location>
</feature>
<dbReference type="OrthoDB" id="20828at2759"/>
<evidence type="ECO:0000256" key="4">
    <source>
        <dbReference type="ARBA" id="ARBA00019622"/>
    </source>
</evidence>
<dbReference type="SMART" id="SM01281">
    <property type="entry name" value="Med12"/>
    <property type="match status" value="1"/>
</dbReference>
<feature type="region of interest" description="Disordered" evidence="12">
    <location>
        <begin position="78"/>
        <end position="109"/>
    </location>
</feature>
<evidence type="ECO:0000313" key="15">
    <source>
        <dbReference type="Proteomes" id="UP000443090"/>
    </source>
</evidence>
<organism evidence="14 15">
    <name type="scientific">Lachnellula occidentalis</name>
    <dbReference type="NCBI Taxonomy" id="215460"/>
    <lineage>
        <taxon>Eukaryota</taxon>
        <taxon>Fungi</taxon>
        <taxon>Dikarya</taxon>
        <taxon>Ascomycota</taxon>
        <taxon>Pezizomycotina</taxon>
        <taxon>Leotiomycetes</taxon>
        <taxon>Helotiales</taxon>
        <taxon>Lachnaceae</taxon>
        <taxon>Lachnellula</taxon>
    </lineage>
</organism>
<protein>
    <recommendedName>
        <fullName evidence="4">Mediator of RNA polymerase II transcription subunit 12</fullName>
    </recommendedName>
    <alternativeName>
        <fullName evidence="11">Mediator complex subunit 12</fullName>
    </alternativeName>
</protein>
<dbReference type="InterPro" id="IPR019035">
    <property type="entry name" value="Mediator_Med12"/>
</dbReference>
<evidence type="ECO:0000256" key="3">
    <source>
        <dbReference type="ARBA" id="ARBA00011629"/>
    </source>
</evidence>
<evidence type="ECO:0000256" key="7">
    <source>
        <dbReference type="ARBA" id="ARBA00023159"/>
    </source>
</evidence>
<evidence type="ECO:0000256" key="10">
    <source>
        <dbReference type="ARBA" id="ARBA00025661"/>
    </source>
</evidence>
<evidence type="ECO:0000256" key="8">
    <source>
        <dbReference type="ARBA" id="ARBA00023163"/>
    </source>
</evidence>
<evidence type="ECO:0000256" key="5">
    <source>
        <dbReference type="ARBA" id="ARBA00022491"/>
    </source>
</evidence>
<evidence type="ECO:0000256" key="12">
    <source>
        <dbReference type="SAM" id="MobiDB-lite"/>
    </source>
</evidence>
<comment type="subunit">
    <text evidence="3">Component of the SRB8-11 complex, which itself associates with the Mediator complex.</text>
</comment>
<keyword evidence="15" id="KW-1185">Reference proteome</keyword>
<comment type="caution">
    <text evidence="14">The sequence shown here is derived from an EMBL/GenBank/DDBJ whole genome shotgun (WGS) entry which is preliminary data.</text>
</comment>
<sequence>MTGRPLLGQRPTRPPSTNTIPQRPSSHRTLSQQFPSGSPARRGGGNEGFVDLTLESDAAGRYGTVPRMGSSRLRLEISESSNDSVASPKQNSDATTPWRTSIPPRGRPQLHFDIPNSSNPGLSASLQEAANNEVNIKAMPLPVRPRQHAPPAAEKVRPALGNSAKKEGRPKPYVLEVPTLAPRYPPNGMLRSYLCEEDMLTQKGHADFYPWTGNHPEDQFSEPVIRQGYFDKAQMTQNETGTARAAIAPAMKQKTGLQTLSSLFTSVLAQRRSHGQVKASWAFKPPPRVTVTDTKREIWLKDLANPTISLKRLSRSIPHGIRGKVLLDQSLSKNIPIERAVWLAKCVGANELRSFRRKGVSGTFQMGGEAKWIRDFTVWVEQFVENVIGSCGEGDFKGRINYAIRLAAHFHAEYLLDREHYMDWLVSSLENSPQAKLPLWILITQVYWKDLQKYRKYGRRLAGALLGHVSELTNHPDHDILEPLLDRLQQLLKGLMISDPDSFVSPRLWAKHEHSIRSSLLSDDSHILAVFEKISLRNNRLTIPGIEKKSTARQRLIRILDTNLTDSSMHHFPKRCWQADEDKTMILQAVLEWSTSSYRPGSSKIFVAARILRFWSKSGVDVTESVLDFLDSDAVKFGRNKTSFYHLVSELARSEHFSTPRYLQWLISRGGLHDATDTAADGPCATRLLAELPLHNLNDGILSLHRTLLDRADFSVDEEEQRMRICMASMNRSLPTIQANVDFELELDDLPISDDVSGLVTQLSRSSKSEIGLWLRHKVRVQMQQPTIPLLEDWDSSPMKGGTSAITVSDFYSFRNYLELIDDYSMLADVLKIVASSNDAEVLASCADTINLHTDTFAAIGALHGLFDTLTARLPVLVEDQDFIPRIVLVSLSDLAARIPERKSISDQLSQELAMSDRKNAADACSPVSDHMAMMQTAETDFTDEIEKVLASGNSMDQATLDRLFQRVVLQLEMVWEKSPEQQRSCGLLLTRLRIFDAQHFDSIMHDWTVRFLNMTDRPSMIRILGPLISFGCHSFQSVLASCQALNEKEALSTQPSTSGASNELLVLLLGPSNLLGSIGIEELYRFRVKQAHVQMDCAIEVLATIRQALEERHASEGGDTNDVNARILLESGSSWELLQKYALLHTQSMIQAFVLPMLRESGSPNAVSVSSIVDKLLLGDSQREDITTEAILDIANDLTLPFCQIKLESMFTCEDSLMSGTEEGRSERLEAFDSAIEAAVDSGKTAWASIVPLLDKTVAYHLRRRAQIQFLALFPSPKPGLAYDSSALQGRLIHAENLLRIIDTTASSATAPTPMSSNHTSLAVDIITTLSGVRILLSTSHAMQIKDALVTKWIPLLLSFITMHTSEFEATRSGHESRAKAILALSAIMLELQALDTSTEAINGLIEQNFDLALYLVDSLPDDMRQQCIRSLRDTVSSPQLHYIFSFAANPSEWLVLSQKETIPVSNGGPGDGADKRSHEKEKLTPFPLRKWELLGDSTPHFGENDTSLSLTLFGARRG</sequence>
<comment type="similarity">
    <text evidence="2">Belongs to the Mediator complex subunit 12 family.</text>
</comment>
<keyword evidence="9" id="KW-0539">Nucleus</keyword>
<feature type="compositionally biased region" description="Polar residues" evidence="12">
    <location>
        <begin position="15"/>
        <end position="36"/>
    </location>
</feature>
<dbReference type="Pfam" id="PF09497">
    <property type="entry name" value="Med12"/>
    <property type="match status" value="1"/>
</dbReference>
<dbReference type="GO" id="GO:0006357">
    <property type="term" value="P:regulation of transcription by RNA polymerase II"/>
    <property type="evidence" value="ECO:0007669"/>
    <property type="project" value="InterPro"/>
</dbReference>
<feature type="compositionally biased region" description="Basic and acidic residues" evidence="12">
    <location>
        <begin position="1474"/>
        <end position="1485"/>
    </location>
</feature>
<dbReference type="EMBL" id="QGMI01000540">
    <property type="protein sequence ID" value="TVY39218.1"/>
    <property type="molecule type" value="Genomic_DNA"/>
</dbReference>
<gene>
    <name evidence="14" type="primary">srb8</name>
    <name evidence="14" type="ORF">LOCC1_G004094</name>
</gene>
<keyword evidence="7" id="KW-0010">Activator</keyword>
<dbReference type="PANTHER" id="PTHR46567">
    <property type="entry name" value="MEDIATOR OF RNA POLYMERASE II TRANSCRIPTION SUBUNIT 12"/>
    <property type="match status" value="1"/>
</dbReference>